<dbReference type="EMBL" id="WVHT01000007">
    <property type="protein sequence ID" value="MXV52275.1"/>
    <property type="molecule type" value="Genomic_DNA"/>
</dbReference>
<dbReference type="Pfam" id="PF00356">
    <property type="entry name" value="LacI"/>
    <property type="match status" value="1"/>
</dbReference>
<evidence type="ECO:0000256" key="1">
    <source>
        <dbReference type="ARBA" id="ARBA00023015"/>
    </source>
</evidence>
<keyword evidence="6" id="KW-1185">Reference proteome</keyword>
<keyword evidence="1" id="KW-0805">Transcription regulation</keyword>
<dbReference type="Gene3D" id="1.10.260.40">
    <property type="entry name" value="lambda repressor-like DNA-binding domains"/>
    <property type="match status" value="1"/>
</dbReference>
<dbReference type="PANTHER" id="PTHR30146">
    <property type="entry name" value="LACI-RELATED TRANSCRIPTIONAL REPRESSOR"/>
    <property type="match status" value="1"/>
</dbReference>
<evidence type="ECO:0000256" key="3">
    <source>
        <dbReference type="ARBA" id="ARBA00023163"/>
    </source>
</evidence>
<dbReference type="GO" id="GO:0003700">
    <property type="term" value="F:DNA-binding transcription factor activity"/>
    <property type="evidence" value="ECO:0007669"/>
    <property type="project" value="TreeGrafter"/>
</dbReference>
<keyword evidence="3" id="KW-0804">Transcription</keyword>
<organism evidence="5 6">
    <name type="scientific">Hufsiella arboris</name>
    <dbReference type="NCBI Taxonomy" id="2695275"/>
    <lineage>
        <taxon>Bacteria</taxon>
        <taxon>Pseudomonadati</taxon>
        <taxon>Bacteroidota</taxon>
        <taxon>Sphingobacteriia</taxon>
        <taxon>Sphingobacteriales</taxon>
        <taxon>Sphingobacteriaceae</taxon>
        <taxon>Hufsiella</taxon>
    </lineage>
</organism>
<evidence type="ECO:0000313" key="5">
    <source>
        <dbReference type="EMBL" id="MXV52275.1"/>
    </source>
</evidence>
<comment type="caution">
    <text evidence="5">The sequence shown here is derived from an EMBL/GenBank/DDBJ whole genome shotgun (WGS) entry which is preliminary data.</text>
</comment>
<protein>
    <submittedName>
        <fullName evidence="5">Substrate-binding domain-containing protein</fullName>
    </submittedName>
</protein>
<sequence length="343" mass="38381">MKHHQITIVDIAKQLNTSKSTVSRALTGHPKVSPEKRKAILDLAHKLDYQKNLIALSLVKRKTNTIGVIVPEFSNSFFPHVVMAVQKIASQNGYSVIISQSDECYETEVENARVMLANHVDGLLVSISKQTTDFEHFKVFERKGIPLVFFNRICNEMQVPKIIVDDRHGAFQAVEHLIKIGKKRIAHLAGPQCLLIGQNRMNGYLDAMKKYDIPVDEELIKVCDLTVPVIKDSVNALMDMKQPPDGLFAFNDPTAIEAIRVVKSRGFKIPDDIAIAGFSNEYVSSFVEPSLTTVAQPIDEIGRCATNALFEQMKRDVSEWKAVTNVLNTELIIRNSTLSDIKP</sequence>
<dbReference type="Gene3D" id="3.40.50.2300">
    <property type="match status" value="2"/>
</dbReference>
<dbReference type="InterPro" id="IPR001761">
    <property type="entry name" value="Peripla_BP/Lac1_sug-bd_dom"/>
</dbReference>
<dbReference type="CDD" id="cd06267">
    <property type="entry name" value="PBP1_LacI_sugar_binding-like"/>
    <property type="match status" value="1"/>
</dbReference>
<dbReference type="GO" id="GO:0000976">
    <property type="term" value="F:transcription cis-regulatory region binding"/>
    <property type="evidence" value="ECO:0007669"/>
    <property type="project" value="TreeGrafter"/>
</dbReference>
<evidence type="ECO:0000256" key="2">
    <source>
        <dbReference type="ARBA" id="ARBA00023125"/>
    </source>
</evidence>
<name>A0A7K1YCH6_9SPHI</name>
<dbReference type="AlphaFoldDB" id="A0A7K1YCH6"/>
<proteinExistence type="predicted"/>
<dbReference type="InterPro" id="IPR010982">
    <property type="entry name" value="Lambda_DNA-bd_dom_sf"/>
</dbReference>
<reference evidence="5 6" key="1">
    <citation type="submission" date="2019-11" db="EMBL/GenBank/DDBJ databases">
        <title>Pedobacter sp. HMF7647 Genome sequencing and assembly.</title>
        <authorList>
            <person name="Kang H."/>
            <person name="Kim H."/>
            <person name="Joh K."/>
        </authorList>
    </citation>
    <scope>NUCLEOTIDE SEQUENCE [LARGE SCALE GENOMIC DNA]</scope>
    <source>
        <strain evidence="5 6">HMF7647</strain>
    </source>
</reference>
<dbReference type="PANTHER" id="PTHR30146:SF109">
    <property type="entry name" value="HTH-TYPE TRANSCRIPTIONAL REGULATOR GALS"/>
    <property type="match status" value="1"/>
</dbReference>
<dbReference type="SUPFAM" id="SSF53822">
    <property type="entry name" value="Periplasmic binding protein-like I"/>
    <property type="match status" value="1"/>
</dbReference>
<evidence type="ECO:0000313" key="6">
    <source>
        <dbReference type="Proteomes" id="UP000466586"/>
    </source>
</evidence>
<dbReference type="RefSeq" id="WP_160845453.1">
    <property type="nucleotide sequence ID" value="NZ_WVHT01000007.1"/>
</dbReference>
<dbReference type="SUPFAM" id="SSF47413">
    <property type="entry name" value="lambda repressor-like DNA-binding domains"/>
    <property type="match status" value="1"/>
</dbReference>
<feature type="domain" description="HTH lacI-type" evidence="4">
    <location>
        <begin position="6"/>
        <end position="60"/>
    </location>
</feature>
<dbReference type="Proteomes" id="UP000466586">
    <property type="component" value="Unassembled WGS sequence"/>
</dbReference>
<dbReference type="CDD" id="cd01392">
    <property type="entry name" value="HTH_LacI"/>
    <property type="match status" value="1"/>
</dbReference>
<dbReference type="InterPro" id="IPR028082">
    <property type="entry name" value="Peripla_BP_I"/>
</dbReference>
<keyword evidence="2" id="KW-0238">DNA-binding</keyword>
<dbReference type="SMART" id="SM00354">
    <property type="entry name" value="HTH_LACI"/>
    <property type="match status" value="1"/>
</dbReference>
<accession>A0A7K1YCH6</accession>
<evidence type="ECO:0000259" key="4">
    <source>
        <dbReference type="PROSITE" id="PS50932"/>
    </source>
</evidence>
<dbReference type="Pfam" id="PF00532">
    <property type="entry name" value="Peripla_BP_1"/>
    <property type="match status" value="1"/>
</dbReference>
<dbReference type="InterPro" id="IPR000843">
    <property type="entry name" value="HTH_LacI"/>
</dbReference>
<gene>
    <name evidence="5" type="ORF">GS399_14955</name>
</gene>
<dbReference type="PROSITE" id="PS50932">
    <property type="entry name" value="HTH_LACI_2"/>
    <property type="match status" value="1"/>
</dbReference>